<dbReference type="OrthoDB" id="7316074at2"/>
<evidence type="ECO:0000256" key="1">
    <source>
        <dbReference type="ARBA" id="ARBA00023002"/>
    </source>
</evidence>
<comment type="similarity">
    <text evidence="2">Belongs to the HpaH/HsaA monooxygenase family.</text>
</comment>
<sequence length="382" mass="41357">MTSIVELMLSDIKGMASTIVARLPEIDALRSMPRDVIETLRSIGIFRSLVPRRYGGLELDVPAALEIVTALGRIDGSLGWISMIGATAALVAPELPQSTYERIYANGPDVIFAGSFAPGGTADRTDRGWCVNGRWPFASGCAHADWILGLSTMREGSTPLSAPSGEVPLMRAFLLPADQWHIEDSWHVMGLVGTGSHHISLRNALVTEDHFFAPAEQRWLEGPLYSVVPPFIPLFHAANMLGIAEGALADLIALAASGHRQYRAATSMRDSEWFQAELGRIDADLRAARALLRDQAASHWRHAVDGTLSEKDLHVHGTQVATWMAATCVRVADACFSLAGSGALYRDSPLQRRMRDLHGAAQHAAVQQRNFISGGGLLLQQA</sequence>
<proteinExistence type="inferred from homology"/>
<evidence type="ECO:0000259" key="3">
    <source>
        <dbReference type="Pfam" id="PF02771"/>
    </source>
</evidence>
<dbReference type="Gene3D" id="1.10.540.10">
    <property type="entry name" value="Acyl-CoA dehydrogenase/oxidase, N-terminal domain"/>
    <property type="match status" value="1"/>
</dbReference>
<dbReference type="InterPro" id="IPR009100">
    <property type="entry name" value="AcylCoA_DH/oxidase_NM_dom_sf"/>
</dbReference>
<accession>A0A149PG97</accession>
<dbReference type="STRING" id="1399968.CI15_26540"/>
<feature type="domain" description="Acyl-CoA dehydrogenase C-terminal" evidence="4">
    <location>
        <begin position="235"/>
        <end position="367"/>
    </location>
</feature>
<feature type="domain" description="Acyl-CoA dehydrogenase/oxidase N-terminal" evidence="3">
    <location>
        <begin position="19"/>
        <end position="85"/>
    </location>
</feature>
<evidence type="ECO:0000313" key="6">
    <source>
        <dbReference type="Proteomes" id="UP000075613"/>
    </source>
</evidence>
<protein>
    <recommendedName>
        <fullName evidence="7">Acyl-CoA dehydrogenase</fullName>
    </recommendedName>
</protein>
<evidence type="ECO:0000313" key="5">
    <source>
        <dbReference type="EMBL" id="KXU84063.1"/>
    </source>
</evidence>
<evidence type="ECO:0008006" key="7">
    <source>
        <dbReference type="Google" id="ProtNLM"/>
    </source>
</evidence>
<reference evidence="5 6" key="1">
    <citation type="journal article" date="2015" name="Int. J. Syst. Evol. Microbiol.">
        <title>Burkholderia monticola sp. nov., isolated from mountain soil.</title>
        <authorList>
            <person name="Baek I."/>
            <person name="Seo B."/>
            <person name="Lee I."/>
            <person name="Yi H."/>
            <person name="Chun J."/>
        </authorList>
    </citation>
    <scope>NUCLEOTIDE SEQUENCE [LARGE SCALE GENOMIC DNA]</scope>
    <source>
        <strain evidence="5 6">JC2948</strain>
    </source>
</reference>
<dbReference type="EMBL" id="LRBG01000037">
    <property type="protein sequence ID" value="KXU84063.1"/>
    <property type="molecule type" value="Genomic_DNA"/>
</dbReference>
<dbReference type="InterPro" id="IPR050741">
    <property type="entry name" value="Acyl-CoA_dehydrogenase"/>
</dbReference>
<dbReference type="PANTHER" id="PTHR48083:SF5">
    <property type="entry name" value="NRGC PROTEIN"/>
    <property type="match status" value="1"/>
</dbReference>
<dbReference type="GO" id="GO:0033539">
    <property type="term" value="P:fatty acid beta-oxidation using acyl-CoA dehydrogenase"/>
    <property type="evidence" value="ECO:0007669"/>
    <property type="project" value="TreeGrafter"/>
</dbReference>
<dbReference type="GO" id="GO:0005737">
    <property type="term" value="C:cytoplasm"/>
    <property type="evidence" value="ECO:0007669"/>
    <property type="project" value="TreeGrafter"/>
</dbReference>
<evidence type="ECO:0000256" key="2">
    <source>
        <dbReference type="ARBA" id="ARBA00049661"/>
    </source>
</evidence>
<dbReference type="InterPro" id="IPR013786">
    <property type="entry name" value="AcylCoA_DH/ox_N"/>
</dbReference>
<comment type="caution">
    <text evidence="5">The sequence shown here is derived from an EMBL/GenBank/DDBJ whole genome shotgun (WGS) entry which is preliminary data.</text>
</comment>
<dbReference type="InterPro" id="IPR037069">
    <property type="entry name" value="AcylCoA_DH/ox_N_sf"/>
</dbReference>
<name>A0A149PG97_9BURK</name>
<dbReference type="SUPFAM" id="SSF56645">
    <property type="entry name" value="Acyl-CoA dehydrogenase NM domain-like"/>
    <property type="match status" value="1"/>
</dbReference>
<dbReference type="GO" id="GO:0050660">
    <property type="term" value="F:flavin adenine dinucleotide binding"/>
    <property type="evidence" value="ECO:0007669"/>
    <property type="project" value="InterPro"/>
</dbReference>
<dbReference type="AlphaFoldDB" id="A0A149PG97"/>
<dbReference type="InterPro" id="IPR046373">
    <property type="entry name" value="Acyl-CoA_Oxase/DH_mid-dom_sf"/>
</dbReference>
<dbReference type="PANTHER" id="PTHR48083">
    <property type="entry name" value="MEDIUM-CHAIN SPECIFIC ACYL-COA DEHYDROGENASE, MITOCHONDRIAL-RELATED"/>
    <property type="match status" value="1"/>
</dbReference>
<dbReference type="PIRSF" id="PIRSF016578">
    <property type="entry name" value="HsaA"/>
    <property type="match status" value="1"/>
</dbReference>
<gene>
    <name evidence="5" type="ORF">CI15_26540</name>
</gene>
<dbReference type="Pfam" id="PF08028">
    <property type="entry name" value="Acyl-CoA_dh_2"/>
    <property type="match status" value="1"/>
</dbReference>
<dbReference type="Gene3D" id="2.40.110.10">
    <property type="entry name" value="Butyryl-CoA Dehydrogenase, subunit A, domain 2"/>
    <property type="match status" value="1"/>
</dbReference>
<dbReference type="GO" id="GO:0003995">
    <property type="term" value="F:acyl-CoA dehydrogenase activity"/>
    <property type="evidence" value="ECO:0007669"/>
    <property type="project" value="TreeGrafter"/>
</dbReference>
<keyword evidence="1" id="KW-0560">Oxidoreductase</keyword>
<keyword evidence="6" id="KW-1185">Reference proteome</keyword>
<organism evidence="5 6">
    <name type="scientific">Paraburkholderia monticola</name>
    <dbReference type="NCBI Taxonomy" id="1399968"/>
    <lineage>
        <taxon>Bacteria</taxon>
        <taxon>Pseudomonadati</taxon>
        <taxon>Pseudomonadota</taxon>
        <taxon>Betaproteobacteria</taxon>
        <taxon>Burkholderiales</taxon>
        <taxon>Burkholderiaceae</taxon>
        <taxon>Paraburkholderia</taxon>
    </lineage>
</organism>
<dbReference type="SUPFAM" id="SSF47203">
    <property type="entry name" value="Acyl-CoA dehydrogenase C-terminal domain-like"/>
    <property type="match status" value="1"/>
</dbReference>
<dbReference type="InterPro" id="IPR036250">
    <property type="entry name" value="AcylCo_DH-like_C"/>
</dbReference>
<evidence type="ECO:0000259" key="4">
    <source>
        <dbReference type="Pfam" id="PF08028"/>
    </source>
</evidence>
<dbReference type="Gene3D" id="1.20.140.10">
    <property type="entry name" value="Butyryl-CoA Dehydrogenase, subunit A, domain 3"/>
    <property type="match status" value="1"/>
</dbReference>
<dbReference type="Pfam" id="PF02771">
    <property type="entry name" value="Acyl-CoA_dh_N"/>
    <property type="match status" value="1"/>
</dbReference>
<dbReference type="Proteomes" id="UP000075613">
    <property type="component" value="Unassembled WGS sequence"/>
</dbReference>
<dbReference type="InterPro" id="IPR013107">
    <property type="entry name" value="Acyl-CoA_DH_C"/>
</dbReference>